<dbReference type="InterPro" id="IPR018187">
    <property type="entry name" value="Asp/Glu_racemase_AS_1"/>
</dbReference>
<keyword evidence="10" id="KW-1185">Reference proteome</keyword>
<dbReference type="GO" id="GO:0008360">
    <property type="term" value="P:regulation of cell shape"/>
    <property type="evidence" value="ECO:0007669"/>
    <property type="project" value="UniProtKB-KW"/>
</dbReference>
<evidence type="ECO:0000256" key="5">
    <source>
        <dbReference type="ARBA" id="ARBA00023235"/>
    </source>
</evidence>
<dbReference type="FunFam" id="3.40.50.1860:FF:000002">
    <property type="entry name" value="Glutamate racemase"/>
    <property type="match status" value="1"/>
</dbReference>
<feature type="binding site" evidence="8">
    <location>
        <begin position="11"/>
        <end position="12"/>
    </location>
    <ligand>
        <name>substrate</name>
    </ligand>
</feature>
<keyword evidence="5 8" id="KW-0413">Isomerase</keyword>
<organism evidence="9 10">
    <name type="scientific">Tepidibacillus fermentans</name>
    <dbReference type="NCBI Taxonomy" id="1281767"/>
    <lineage>
        <taxon>Bacteria</taxon>
        <taxon>Bacillati</taxon>
        <taxon>Bacillota</taxon>
        <taxon>Bacilli</taxon>
        <taxon>Bacillales</taxon>
        <taxon>Bacillaceae</taxon>
        <taxon>Tepidibacillus</taxon>
    </lineage>
</organism>
<feature type="active site" description="Proton donor/acceptor" evidence="8">
    <location>
        <position position="74"/>
    </location>
</feature>
<dbReference type="NCBIfam" id="TIGR00067">
    <property type="entry name" value="glut_race"/>
    <property type="match status" value="1"/>
</dbReference>
<dbReference type="InterPro" id="IPR004391">
    <property type="entry name" value="Glu_race"/>
</dbReference>
<dbReference type="OrthoDB" id="9801055at2"/>
<accession>A0A4R3KL20</accession>
<sequence length="277" mass="30639">MEEQKAIGILDSGVGGLTVVKEVFRQLPKEKVIYFGDTARCPYGPRLLEEVKEFTLEIVDFLLAQNVKMIVIACNTATAAALQEVKKKVKIPVVGVIRPGSLSAIKHTQTGEIGVIGTEGTIQSGAYENTLKQINPKLKVTSHACPTLVPLVESGIEDEITIRQVVKDALKPILSQKMDSLILGCTHYPLISKYIQEVVGDQVKLLSSAEETAREVSTILHHQNLLNQTENEPEHHFYTTGDVVHFKQIAEKWLGRAIEVTHIELAKKNEEKSSIKK</sequence>
<dbReference type="InterPro" id="IPR015942">
    <property type="entry name" value="Asp/Glu/hydantoin_racemase"/>
</dbReference>
<dbReference type="PANTHER" id="PTHR21198">
    <property type="entry name" value="GLUTAMATE RACEMASE"/>
    <property type="match status" value="1"/>
</dbReference>
<dbReference type="GO" id="GO:0071555">
    <property type="term" value="P:cell wall organization"/>
    <property type="evidence" value="ECO:0007669"/>
    <property type="project" value="UniProtKB-KW"/>
</dbReference>
<dbReference type="EMBL" id="SMAB01000004">
    <property type="protein sequence ID" value="TCS83490.1"/>
    <property type="molecule type" value="Genomic_DNA"/>
</dbReference>
<dbReference type="AlphaFoldDB" id="A0A4R3KL20"/>
<evidence type="ECO:0000313" key="9">
    <source>
        <dbReference type="EMBL" id="TCS83490.1"/>
    </source>
</evidence>
<comment type="similarity">
    <text evidence="8">Belongs to the aspartate/glutamate racemases family.</text>
</comment>
<dbReference type="EC" id="5.1.1.3" evidence="2 8"/>
<evidence type="ECO:0000256" key="7">
    <source>
        <dbReference type="ARBA" id="ARBA00070053"/>
    </source>
</evidence>
<dbReference type="UniPathway" id="UPA00219"/>
<reference evidence="9 10" key="1">
    <citation type="submission" date="2019-03" db="EMBL/GenBank/DDBJ databases">
        <title>Genomic Encyclopedia of Type Strains, Phase IV (KMG-IV): sequencing the most valuable type-strain genomes for metagenomic binning, comparative biology and taxonomic classification.</title>
        <authorList>
            <person name="Goeker M."/>
        </authorList>
    </citation>
    <scope>NUCLEOTIDE SEQUENCE [LARGE SCALE GENOMIC DNA]</scope>
    <source>
        <strain evidence="9 10">DSM 23802</strain>
    </source>
</reference>
<dbReference type="Proteomes" id="UP000295788">
    <property type="component" value="Unassembled WGS sequence"/>
</dbReference>
<feature type="binding site" evidence="8">
    <location>
        <begin position="43"/>
        <end position="44"/>
    </location>
    <ligand>
        <name>substrate</name>
    </ligand>
</feature>
<dbReference type="HAMAP" id="MF_00258">
    <property type="entry name" value="Glu_racemase"/>
    <property type="match status" value="1"/>
</dbReference>
<dbReference type="GO" id="GO:0008881">
    <property type="term" value="F:glutamate racemase activity"/>
    <property type="evidence" value="ECO:0007669"/>
    <property type="project" value="UniProtKB-UniRule"/>
</dbReference>
<protein>
    <recommendedName>
        <fullName evidence="7 8">Glutamate racemase</fullName>
        <ecNumber evidence="2 8">5.1.1.3</ecNumber>
    </recommendedName>
</protein>
<dbReference type="SUPFAM" id="SSF53681">
    <property type="entry name" value="Aspartate/glutamate racemase"/>
    <property type="match status" value="2"/>
</dbReference>
<name>A0A4R3KL20_9BACI</name>
<dbReference type="NCBIfam" id="NF002035">
    <property type="entry name" value="PRK00865.1-3"/>
    <property type="match status" value="1"/>
</dbReference>
<comment type="pathway">
    <text evidence="8">Cell wall biogenesis; peptidoglycan biosynthesis.</text>
</comment>
<keyword evidence="3 8" id="KW-0133">Cell shape</keyword>
<keyword evidence="4 8" id="KW-0573">Peptidoglycan synthesis</keyword>
<evidence type="ECO:0000256" key="2">
    <source>
        <dbReference type="ARBA" id="ARBA00013090"/>
    </source>
</evidence>
<dbReference type="GO" id="GO:0009252">
    <property type="term" value="P:peptidoglycan biosynthetic process"/>
    <property type="evidence" value="ECO:0007669"/>
    <property type="project" value="UniProtKB-UniRule"/>
</dbReference>
<dbReference type="PROSITE" id="PS00923">
    <property type="entry name" value="ASP_GLU_RACEMASE_1"/>
    <property type="match status" value="1"/>
</dbReference>
<evidence type="ECO:0000256" key="1">
    <source>
        <dbReference type="ARBA" id="ARBA00001602"/>
    </source>
</evidence>
<dbReference type="PANTHER" id="PTHR21198:SF2">
    <property type="entry name" value="GLUTAMATE RACEMASE"/>
    <property type="match status" value="1"/>
</dbReference>
<dbReference type="Gene3D" id="3.40.50.1860">
    <property type="match status" value="2"/>
</dbReference>
<comment type="catalytic activity">
    <reaction evidence="1 8">
        <text>L-glutamate = D-glutamate</text>
        <dbReference type="Rhea" id="RHEA:12813"/>
        <dbReference type="ChEBI" id="CHEBI:29985"/>
        <dbReference type="ChEBI" id="CHEBI:29986"/>
        <dbReference type="EC" id="5.1.1.3"/>
    </reaction>
</comment>
<feature type="binding site" evidence="8">
    <location>
        <begin position="186"/>
        <end position="187"/>
    </location>
    <ligand>
        <name>substrate</name>
    </ligand>
</feature>
<feature type="binding site" evidence="8">
    <location>
        <begin position="75"/>
        <end position="76"/>
    </location>
    <ligand>
        <name>substrate</name>
    </ligand>
</feature>
<evidence type="ECO:0000256" key="6">
    <source>
        <dbReference type="ARBA" id="ARBA00023316"/>
    </source>
</evidence>
<keyword evidence="6 8" id="KW-0961">Cell wall biogenesis/degradation</keyword>
<evidence type="ECO:0000256" key="4">
    <source>
        <dbReference type="ARBA" id="ARBA00022984"/>
    </source>
</evidence>
<feature type="active site" description="Proton donor/acceptor" evidence="8">
    <location>
        <position position="185"/>
    </location>
</feature>
<comment type="caution">
    <text evidence="9">The sequence shown here is derived from an EMBL/GenBank/DDBJ whole genome shotgun (WGS) entry which is preliminary data.</text>
</comment>
<evidence type="ECO:0000256" key="3">
    <source>
        <dbReference type="ARBA" id="ARBA00022960"/>
    </source>
</evidence>
<evidence type="ECO:0000313" key="10">
    <source>
        <dbReference type="Proteomes" id="UP000295788"/>
    </source>
</evidence>
<dbReference type="Pfam" id="PF01177">
    <property type="entry name" value="Asp_Glu_race"/>
    <property type="match status" value="1"/>
</dbReference>
<dbReference type="InterPro" id="IPR033134">
    <property type="entry name" value="Asp/Glu_racemase_AS_2"/>
</dbReference>
<dbReference type="InterPro" id="IPR001920">
    <property type="entry name" value="Asp/Glu_race"/>
</dbReference>
<comment type="function">
    <text evidence="8">Provides the (R)-glutamate required for cell wall biosynthesis.</text>
</comment>
<proteinExistence type="inferred from homology"/>
<dbReference type="PROSITE" id="PS00924">
    <property type="entry name" value="ASP_GLU_RACEMASE_2"/>
    <property type="match status" value="1"/>
</dbReference>
<evidence type="ECO:0000256" key="8">
    <source>
        <dbReference type="HAMAP-Rule" id="MF_00258"/>
    </source>
</evidence>
<dbReference type="GO" id="GO:0042802">
    <property type="term" value="F:identical protein binding"/>
    <property type="evidence" value="ECO:0007669"/>
    <property type="project" value="UniProtKB-ARBA"/>
</dbReference>
<dbReference type="RefSeq" id="WP_132767362.1">
    <property type="nucleotide sequence ID" value="NZ_SMAB01000004.1"/>
</dbReference>
<gene>
    <name evidence="8" type="primary">murI</name>
    <name evidence="9" type="ORF">EDD72_10435</name>
</gene>